<dbReference type="InterPro" id="IPR011109">
    <property type="entry name" value="DNA_bind_recombinase_dom"/>
</dbReference>
<organism evidence="3">
    <name type="scientific">marine sediment metagenome</name>
    <dbReference type="NCBI Taxonomy" id="412755"/>
    <lineage>
        <taxon>unclassified sequences</taxon>
        <taxon>metagenomes</taxon>
        <taxon>ecological metagenomes</taxon>
    </lineage>
</organism>
<dbReference type="PROSITE" id="PS51737">
    <property type="entry name" value="RECOMBINASE_DNA_BIND"/>
    <property type="match status" value="1"/>
</dbReference>
<dbReference type="PANTHER" id="PTHR30461:SF23">
    <property type="entry name" value="DNA RECOMBINASE-RELATED"/>
    <property type="match status" value="1"/>
</dbReference>
<dbReference type="Pfam" id="PF07508">
    <property type="entry name" value="Recombinase"/>
    <property type="match status" value="1"/>
</dbReference>
<evidence type="ECO:0000313" key="3">
    <source>
        <dbReference type="EMBL" id="GAG73977.1"/>
    </source>
</evidence>
<dbReference type="InterPro" id="IPR006119">
    <property type="entry name" value="Resolv_N"/>
</dbReference>
<evidence type="ECO:0008006" key="4">
    <source>
        <dbReference type="Google" id="ProtNLM"/>
    </source>
</evidence>
<dbReference type="InterPro" id="IPR036162">
    <property type="entry name" value="Resolvase-like_N_sf"/>
</dbReference>
<dbReference type="SUPFAM" id="SSF53041">
    <property type="entry name" value="Resolvase-like"/>
    <property type="match status" value="1"/>
</dbReference>
<dbReference type="EMBL" id="BART01000638">
    <property type="protein sequence ID" value="GAG73977.1"/>
    <property type="molecule type" value="Genomic_DNA"/>
</dbReference>
<dbReference type="CDD" id="cd00338">
    <property type="entry name" value="Ser_Recombinase"/>
    <property type="match status" value="1"/>
</dbReference>
<dbReference type="InterPro" id="IPR025827">
    <property type="entry name" value="Zn_ribbon_recom_dom"/>
</dbReference>
<gene>
    <name evidence="3" type="ORF">S01H4_02787</name>
</gene>
<evidence type="ECO:0000259" key="2">
    <source>
        <dbReference type="PROSITE" id="PS51737"/>
    </source>
</evidence>
<feature type="domain" description="Recombinase" evidence="2">
    <location>
        <begin position="158"/>
        <end position="271"/>
    </location>
</feature>
<dbReference type="Pfam" id="PF00239">
    <property type="entry name" value="Resolvase"/>
    <property type="match status" value="1"/>
</dbReference>
<dbReference type="GO" id="GO:0003677">
    <property type="term" value="F:DNA binding"/>
    <property type="evidence" value="ECO:0007669"/>
    <property type="project" value="InterPro"/>
</dbReference>
<comment type="caution">
    <text evidence="3">The sequence shown here is derived from an EMBL/GenBank/DDBJ whole genome shotgun (WGS) entry which is preliminary data.</text>
</comment>
<dbReference type="Pfam" id="PF13408">
    <property type="entry name" value="Zn_ribbon_recom"/>
    <property type="match status" value="1"/>
</dbReference>
<accession>X1AXT7</accession>
<dbReference type="Gene3D" id="3.90.1750.20">
    <property type="entry name" value="Putative Large Serine Recombinase, Chain B, Domain 2"/>
    <property type="match status" value="1"/>
</dbReference>
<dbReference type="SMART" id="SM00857">
    <property type="entry name" value="Resolvase"/>
    <property type="match status" value="1"/>
</dbReference>
<dbReference type="Gene3D" id="3.40.50.1390">
    <property type="entry name" value="Resolvase, N-terminal catalytic domain"/>
    <property type="match status" value="1"/>
</dbReference>
<dbReference type="AlphaFoldDB" id="X1AXT7"/>
<dbReference type="GO" id="GO:0000150">
    <property type="term" value="F:DNA strand exchange activity"/>
    <property type="evidence" value="ECO:0007669"/>
    <property type="project" value="InterPro"/>
</dbReference>
<sequence>MKSIILARVSTKEQEEGHSISAQKQRLLDYCKKNNLQVIKIFEIIESSTQGERKKFYEMISFVGSSKEKIAIIADAVDRVQRSFKESIILDNLRRKEKIEIHFLRENIILNENSKSFEILMWDFATMGAKSYVLALSDNVKRSIEYKLRNGEWIGKAPVGYLNSIDTSTGKKTVVIDKQKAYLVKKAFELYSNGNYSIRQITKILKKEGLTNNTKANKPLSNSQVHKMLQNPFYYGYMLIKDNIYPHKYETIIDEHLFNKCQQIRNNWHKRPFKYASKPFIFRGLIKCAYCSCSVTSDRKKNKYNYLCCTKYKGECKGERVREEVLLDQVKELLKT</sequence>
<proteinExistence type="predicted"/>
<dbReference type="InterPro" id="IPR038109">
    <property type="entry name" value="DNA_bind_recomb_sf"/>
</dbReference>
<dbReference type="PROSITE" id="PS51736">
    <property type="entry name" value="RECOMBINASES_3"/>
    <property type="match status" value="1"/>
</dbReference>
<evidence type="ECO:0000259" key="1">
    <source>
        <dbReference type="PROSITE" id="PS51736"/>
    </source>
</evidence>
<reference evidence="3" key="1">
    <citation type="journal article" date="2014" name="Front. Microbiol.">
        <title>High frequency of phylogenetically diverse reductive dehalogenase-homologous genes in deep subseafloor sedimentary metagenomes.</title>
        <authorList>
            <person name="Kawai M."/>
            <person name="Futagami T."/>
            <person name="Toyoda A."/>
            <person name="Takaki Y."/>
            <person name="Nishi S."/>
            <person name="Hori S."/>
            <person name="Arai W."/>
            <person name="Tsubouchi T."/>
            <person name="Morono Y."/>
            <person name="Uchiyama I."/>
            <person name="Ito T."/>
            <person name="Fujiyama A."/>
            <person name="Inagaki F."/>
            <person name="Takami H."/>
        </authorList>
    </citation>
    <scope>NUCLEOTIDE SEQUENCE</scope>
    <source>
        <strain evidence="3">Expedition CK06-06</strain>
    </source>
</reference>
<dbReference type="InterPro" id="IPR050639">
    <property type="entry name" value="SSR_resolvase"/>
</dbReference>
<dbReference type="PANTHER" id="PTHR30461">
    <property type="entry name" value="DNA-INVERTASE FROM LAMBDOID PROPHAGE"/>
    <property type="match status" value="1"/>
</dbReference>
<name>X1AXT7_9ZZZZ</name>
<feature type="domain" description="Resolvase/invertase-type recombinase catalytic" evidence="1">
    <location>
        <begin position="2"/>
        <end position="151"/>
    </location>
</feature>
<protein>
    <recommendedName>
        <fullName evidence="4">Recombinase domain-containing protein</fullName>
    </recommendedName>
</protein>